<protein>
    <submittedName>
        <fullName evidence="1">Lytic transglycosylase domain-containing protein</fullName>
    </submittedName>
</protein>
<gene>
    <name evidence="1" type="ORF">ACTOB_008041</name>
</gene>
<organism evidence="1 2">
    <name type="scientific">Actinoplanes oblitus</name>
    <dbReference type="NCBI Taxonomy" id="3040509"/>
    <lineage>
        <taxon>Bacteria</taxon>
        <taxon>Bacillati</taxon>
        <taxon>Actinomycetota</taxon>
        <taxon>Actinomycetes</taxon>
        <taxon>Micromonosporales</taxon>
        <taxon>Micromonosporaceae</taxon>
        <taxon>Actinoplanes</taxon>
    </lineage>
</organism>
<dbReference type="Proteomes" id="UP001240150">
    <property type="component" value="Chromosome"/>
</dbReference>
<dbReference type="RefSeq" id="WP_284917209.1">
    <property type="nucleotide sequence ID" value="NZ_CP126980.1"/>
</dbReference>
<accession>A0ABY8WDI4</accession>
<evidence type="ECO:0000313" key="1">
    <source>
        <dbReference type="EMBL" id="WIM95901.1"/>
    </source>
</evidence>
<dbReference type="EMBL" id="CP126980">
    <property type="protein sequence ID" value="WIM95901.1"/>
    <property type="molecule type" value="Genomic_DNA"/>
</dbReference>
<keyword evidence="2" id="KW-1185">Reference proteome</keyword>
<dbReference type="SUPFAM" id="SSF53955">
    <property type="entry name" value="Lysozyme-like"/>
    <property type="match status" value="1"/>
</dbReference>
<name>A0ABY8WDI4_9ACTN</name>
<sequence>MNRLWSRLGVRTASVGLLVAGLGGGVYLGQDRDDQRQSAQSQLVMQADAEELQLLKTRQAQHAAARAYRTTAEDAAAAKAAVEAKAAATKAHTLEKKAIAAKAAEEKAAAEKKAEESGGPVAYTGPVPSSCSEYSGAKKTGCALMLDAGFKIDQFPCLEKLWDRESGWNYKATNSGSGAYGIPQALPGSKMASVADDWKTNPATQIKWGLGYIEGRYDTPCGAWNHSESVGWY</sequence>
<proteinExistence type="predicted"/>
<evidence type="ECO:0000313" key="2">
    <source>
        <dbReference type="Proteomes" id="UP001240150"/>
    </source>
</evidence>
<dbReference type="InterPro" id="IPR023346">
    <property type="entry name" value="Lysozyme-like_dom_sf"/>
</dbReference>
<reference evidence="1 2" key="1">
    <citation type="submission" date="2023-06" db="EMBL/GenBank/DDBJ databases">
        <authorList>
            <person name="Yushchuk O."/>
            <person name="Binda E."/>
            <person name="Ruckert-Reed C."/>
            <person name="Fedorenko V."/>
            <person name="Kalinowski J."/>
            <person name="Marinelli F."/>
        </authorList>
    </citation>
    <scope>NUCLEOTIDE SEQUENCE [LARGE SCALE GENOMIC DNA]</scope>
    <source>
        <strain evidence="1 2">NRRL 3884</strain>
    </source>
</reference>